<accession>A0AAV0WT21</accession>
<keyword evidence="2" id="KW-1185">Reference proteome</keyword>
<evidence type="ECO:0000313" key="2">
    <source>
        <dbReference type="Proteomes" id="UP001160148"/>
    </source>
</evidence>
<dbReference type="Proteomes" id="UP001160148">
    <property type="component" value="Unassembled WGS sequence"/>
</dbReference>
<organism evidence="1 2">
    <name type="scientific">Macrosiphum euphorbiae</name>
    <name type="common">potato aphid</name>
    <dbReference type="NCBI Taxonomy" id="13131"/>
    <lineage>
        <taxon>Eukaryota</taxon>
        <taxon>Metazoa</taxon>
        <taxon>Ecdysozoa</taxon>
        <taxon>Arthropoda</taxon>
        <taxon>Hexapoda</taxon>
        <taxon>Insecta</taxon>
        <taxon>Pterygota</taxon>
        <taxon>Neoptera</taxon>
        <taxon>Paraneoptera</taxon>
        <taxon>Hemiptera</taxon>
        <taxon>Sternorrhyncha</taxon>
        <taxon>Aphidomorpha</taxon>
        <taxon>Aphidoidea</taxon>
        <taxon>Aphididae</taxon>
        <taxon>Macrosiphini</taxon>
        <taxon>Macrosiphum</taxon>
    </lineage>
</organism>
<evidence type="ECO:0000313" key="1">
    <source>
        <dbReference type="EMBL" id="CAI6358968.1"/>
    </source>
</evidence>
<dbReference type="EMBL" id="CARXXK010000002">
    <property type="protein sequence ID" value="CAI6358968.1"/>
    <property type="molecule type" value="Genomic_DNA"/>
</dbReference>
<protein>
    <submittedName>
        <fullName evidence="1">Uncharacterized protein</fullName>
    </submittedName>
</protein>
<sequence>MENATRSVCLRCNFVSPNAIAESNVSGNHRFCFRSRPIYDRDVAKSSQVKSLYGTLKPNISVFTRMVRRLVFSLWYGRTAFGEKTAV</sequence>
<name>A0AAV0WT21_9HEMI</name>
<reference evidence="1 2" key="1">
    <citation type="submission" date="2023-01" db="EMBL/GenBank/DDBJ databases">
        <authorList>
            <person name="Whitehead M."/>
        </authorList>
    </citation>
    <scope>NUCLEOTIDE SEQUENCE [LARGE SCALE GENOMIC DNA]</scope>
</reference>
<comment type="caution">
    <text evidence="1">The sequence shown here is derived from an EMBL/GenBank/DDBJ whole genome shotgun (WGS) entry which is preliminary data.</text>
</comment>
<proteinExistence type="predicted"/>
<dbReference type="AlphaFoldDB" id="A0AAV0WT21"/>
<gene>
    <name evidence="1" type="ORF">MEUPH1_LOCUS14424</name>
</gene>